<feature type="transmembrane region" description="Helical" evidence="1">
    <location>
        <begin position="286"/>
        <end position="306"/>
    </location>
</feature>
<dbReference type="PANTHER" id="PTHR10039:SF10">
    <property type="entry name" value="NACHT DOMAIN-CONTAINING PROTEIN"/>
    <property type="match status" value="1"/>
</dbReference>
<dbReference type="OrthoDB" id="5406607at2759"/>
<evidence type="ECO:0000313" key="3">
    <source>
        <dbReference type="EMBL" id="KAF4491163.1"/>
    </source>
</evidence>
<gene>
    <name evidence="3" type="ORF">CGGC5_v001691</name>
</gene>
<feature type="transmembrane region" description="Helical" evidence="1">
    <location>
        <begin position="460"/>
        <end position="480"/>
    </location>
</feature>
<dbReference type="RefSeq" id="XP_066009703.1">
    <property type="nucleotide sequence ID" value="XM_066150871.1"/>
</dbReference>
<dbReference type="InParanoid" id="A0A7J6JMF2"/>
<feature type="signal peptide" evidence="2">
    <location>
        <begin position="1"/>
        <end position="17"/>
    </location>
</feature>
<organism evidence="3 4">
    <name type="scientific">Colletotrichum fructicola (strain Nara gc5)</name>
    <name type="common">Anthracnose fungus</name>
    <name type="synonym">Colletotrichum gloeosporioides (strain Nara gc5)</name>
    <dbReference type="NCBI Taxonomy" id="1213859"/>
    <lineage>
        <taxon>Eukaryota</taxon>
        <taxon>Fungi</taxon>
        <taxon>Dikarya</taxon>
        <taxon>Ascomycota</taxon>
        <taxon>Pezizomycotina</taxon>
        <taxon>Sordariomycetes</taxon>
        <taxon>Hypocreomycetidae</taxon>
        <taxon>Glomerellales</taxon>
        <taxon>Glomerellaceae</taxon>
        <taxon>Colletotrichum</taxon>
        <taxon>Colletotrichum gloeosporioides species complex</taxon>
    </lineage>
</organism>
<evidence type="ECO:0000313" key="4">
    <source>
        <dbReference type="Proteomes" id="UP000011096"/>
    </source>
</evidence>
<dbReference type="AlphaFoldDB" id="A0A7J6JMF2"/>
<feature type="transmembrane region" description="Helical" evidence="1">
    <location>
        <begin position="256"/>
        <end position="274"/>
    </location>
</feature>
<comment type="caution">
    <text evidence="3">The sequence shown here is derived from an EMBL/GenBank/DDBJ whole genome shotgun (WGS) entry which is preliminary data.</text>
</comment>
<keyword evidence="2" id="KW-0732">Signal</keyword>
<feature type="chain" id="PRO_5029779689" evidence="2">
    <location>
        <begin position="18"/>
        <end position="1089"/>
    </location>
</feature>
<proteinExistence type="predicted"/>
<dbReference type="GeneID" id="43609342"/>
<keyword evidence="1" id="KW-0472">Membrane</keyword>
<sequence>MWRLIAVVVLAIRVVQAQNPSNSTAECPNVSGFFYQDSCKLLCRETKRTDVVVFYLGNYIAHAATITTRPGQSTLITVVTMIGAVLLPGTGIWNGMKAILSLARFAPTDLQTAARAGALYAVVKDNNYHPSQASVSDGAEGIQMAAIPATVATRSSQQEQNIEKQLLEDSSVHDNSKASASLTTSLLSSNIHGLCELPDGYHLMQVPQNATFSGEDDLPVDYRPWYHYRRLANTIFPWTQPQPTRSTVALSCSYNLVRVLASIIQLIFAVSTLYRTRGDQIERYGYAAFGLTVIPYAWMSLINLVGNAICPQYDKIYVVSSRALRDLEHARDGGIRDSQTQEQTPWRVDGTVGRLEDHWDEQLCKDFEYCREQESAEQTGRTRPLLYTVFATWNRKSPSRIVLGPFIDLLNPFRHWKDWVEDTRKARRWWKDEAMRVAKEIREDPKSGLLSFYHRWKEQLLAPLIVFLVPLAIVGGLSGFQPGQSGPFQRVWVMMWLVLGLGVGFVLGQALRWFGNQSPNVYQQPTADYGGPNGFVNLWETIMGAVAYGPIAIGGDGYLDLRDKDKYRLFRGVKMALALRHAAPLKAQVRLAQAVSEFEASLDGEQKAAFRNARIATKATPPTPSDVMKLTAEIDSRVRKEHGPSRCFGPRLTNVLQAVQQFAALGDTVVGGSQNLVACGVWSAVRMMLHMAIGYASYLEKLSLLFMTAGRQAPRYQTLAIIYPQSKDLQRYLSEYFIVIVHICQRMQQYAMKSIFGQFKSSLNDADLKEFQADLEVWGNSIKDEATLLLNQRIQNESQENKKVRTLVTRWSASSTQRQQAIERIERKVRLLDICSTYDFQTTWKQVRKRGSTSLLPTWFEYQQWKQKVEMPSAILFSGKVGAGNELKVRLADGRLKLGDPKLVSEIRTALLEGANGMFLWVSLQLDEICAEISDHSIRIAIKSLPRDLSETYARILSISTARDGGQYHIRIFKFLAAAYVPLTIGQIQEMASVTIGDATWDPSKCVNDILKLLGFCGSLIMVEEEEQAVRFVHHSARSFCQGALKGFGRWESCFSDEEAHCEIGETAVTYLSYGIFDTRVSTQAQERL</sequence>
<accession>A0A7J6JMF2</accession>
<protein>
    <submittedName>
        <fullName evidence="3">Vegetative incompatibility protein HET-E-1</fullName>
    </submittedName>
</protein>
<evidence type="ECO:0000256" key="1">
    <source>
        <dbReference type="SAM" id="Phobius"/>
    </source>
</evidence>
<feature type="transmembrane region" description="Helical" evidence="1">
    <location>
        <begin position="492"/>
        <end position="514"/>
    </location>
</feature>
<keyword evidence="1" id="KW-1133">Transmembrane helix</keyword>
<dbReference type="Proteomes" id="UP000011096">
    <property type="component" value="Unassembled WGS sequence"/>
</dbReference>
<reference evidence="3 4" key="1">
    <citation type="submission" date="2012-08" db="EMBL/GenBank/DDBJ databases">
        <authorList>
            <person name="Gan P.H.P."/>
            <person name="Ikeda K."/>
            <person name="Irieda H."/>
            <person name="Narusaka M."/>
            <person name="O'Connell R.J."/>
            <person name="Narusaka Y."/>
            <person name="Takano Y."/>
            <person name="Kubo Y."/>
            <person name="Shirasu K."/>
        </authorList>
    </citation>
    <scope>NUCLEOTIDE SEQUENCE [LARGE SCALE GENOMIC DNA]</scope>
    <source>
        <strain evidence="3 4">Nara gc5</strain>
    </source>
</reference>
<reference evidence="3 4" key="2">
    <citation type="submission" date="2020-04" db="EMBL/GenBank/DDBJ databases">
        <title>Genome sequencing and assembly of multiple isolates from the Colletotrichum gloeosporioides species complex.</title>
        <authorList>
            <person name="Gan P."/>
            <person name="Shirasu K."/>
        </authorList>
    </citation>
    <scope>NUCLEOTIDE SEQUENCE [LARGE SCALE GENOMIC DNA]</scope>
    <source>
        <strain evidence="3 4">Nara gc5</strain>
    </source>
</reference>
<dbReference type="EMBL" id="ANPB02000001">
    <property type="protein sequence ID" value="KAF4491163.1"/>
    <property type="molecule type" value="Genomic_DNA"/>
</dbReference>
<keyword evidence="4" id="KW-1185">Reference proteome</keyword>
<evidence type="ECO:0000256" key="2">
    <source>
        <dbReference type="SAM" id="SignalP"/>
    </source>
</evidence>
<dbReference type="PANTHER" id="PTHR10039">
    <property type="entry name" value="AMELOGENIN"/>
    <property type="match status" value="1"/>
</dbReference>
<keyword evidence="1" id="KW-0812">Transmembrane</keyword>
<name>A0A7J6JMF2_COLFN</name>